<dbReference type="GO" id="GO:0005509">
    <property type="term" value="F:calcium ion binding"/>
    <property type="evidence" value="ECO:0007669"/>
    <property type="project" value="InterPro"/>
</dbReference>
<dbReference type="AlphaFoldDB" id="A0A0B4X747"/>
<comment type="subcellular location">
    <subcellularLocation>
        <location evidence="1">Secreted</location>
    </subcellularLocation>
</comment>
<dbReference type="PANTHER" id="PTHR38340">
    <property type="entry name" value="S-LAYER PROTEIN"/>
    <property type="match status" value="1"/>
</dbReference>
<dbReference type="InterPro" id="IPR018511">
    <property type="entry name" value="Hemolysin-typ_Ca-bd_CS"/>
</dbReference>
<keyword evidence="3" id="KW-0645">Protease</keyword>
<organism evidence="3 4">
    <name type="scientific">Rhizobium gallicum bv. gallicum R602sp</name>
    <dbReference type="NCBI Taxonomy" id="1041138"/>
    <lineage>
        <taxon>Bacteria</taxon>
        <taxon>Pseudomonadati</taxon>
        <taxon>Pseudomonadota</taxon>
        <taxon>Alphaproteobacteria</taxon>
        <taxon>Hyphomicrobiales</taxon>
        <taxon>Rhizobiaceae</taxon>
        <taxon>Rhizobium/Agrobacterium group</taxon>
        <taxon>Rhizobium</taxon>
    </lineage>
</organism>
<dbReference type="PANTHER" id="PTHR38340:SF1">
    <property type="entry name" value="S-LAYER PROTEIN"/>
    <property type="match status" value="1"/>
</dbReference>
<keyword evidence="3" id="KW-0482">Metalloprotease</keyword>
<dbReference type="SUPFAM" id="SSF51120">
    <property type="entry name" value="beta-Roll"/>
    <property type="match status" value="2"/>
</dbReference>
<evidence type="ECO:0000256" key="2">
    <source>
        <dbReference type="ARBA" id="ARBA00022525"/>
    </source>
</evidence>
<dbReference type="InterPro" id="IPR050557">
    <property type="entry name" value="RTX_toxin/Mannuronan_C5-epim"/>
</dbReference>
<dbReference type="GO" id="GO:0006508">
    <property type="term" value="P:proteolysis"/>
    <property type="evidence" value="ECO:0007669"/>
    <property type="project" value="UniProtKB-KW"/>
</dbReference>
<sequence length="354" mass="36796">MATLTVNADYGLDMRGIDFGWLPYADSYTYGSTIFAAHFSDGTVEEFRGRGFSYDSDGVPTGGTVRSYALFDNGNRVSYVDGVSIAVTSIVDAAETYTTSDDIAVIGRALAGNDVLRGGGIFDYLRGFAGNDTLYGNAGNDTLVGDDGNDTINGGAGKDRIDGGVGSDTASYAGASSGVVASLGNPGGNTQNAYGDIYISIESLAGSSHADRLYGNAATNYLSGDAGNDYLSASGGNDWLHGGSGADQLVGGSGADRFIFKAWGDHSGDSILDFTATQSDRIDMSKIDANQSIAGDQAFSFIGTAAFSGKAGELRFVKTASDTYIYGDVNGDASTDYTIHLDDAVTIWNSYFYL</sequence>
<dbReference type="HOGENOM" id="CLU_038932_0_0_5"/>
<dbReference type="EMBL" id="CP006877">
    <property type="protein sequence ID" value="AJD42393.1"/>
    <property type="molecule type" value="Genomic_DNA"/>
</dbReference>
<keyword evidence="4" id="KW-1185">Reference proteome</keyword>
<dbReference type="GO" id="GO:0005576">
    <property type="term" value="C:extracellular region"/>
    <property type="evidence" value="ECO:0007669"/>
    <property type="project" value="UniProtKB-SubCell"/>
</dbReference>
<accession>A0A0B4X747</accession>
<dbReference type="PRINTS" id="PR00313">
    <property type="entry name" value="CABNDNGRPT"/>
</dbReference>
<dbReference type="GO" id="GO:0008237">
    <property type="term" value="F:metallopeptidase activity"/>
    <property type="evidence" value="ECO:0007669"/>
    <property type="project" value="UniProtKB-KW"/>
</dbReference>
<keyword evidence="3" id="KW-0378">Hydrolase</keyword>
<keyword evidence="2" id="KW-0964">Secreted</keyword>
<name>A0A0B4X747_9HYPH</name>
<evidence type="ECO:0000313" key="3">
    <source>
        <dbReference type="EMBL" id="AJD42393.1"/>
    </source>
</evidence>
<protein>
    <submittedName>
        <fullName evidence="3">Serralysin-like metalloprotease domain-containing protein</fullName>
    </submittedName>
</protein>
<dbReference type="PROSITE" id="PS00330">
    <property type="entry name" value="HEMOLYSIN_CALCIUM"/>
    <property type="match status" value="4"/>
</dbReference>
<evidence type="ECO:0000256" key="1">
    <source>
        <dbReference type="ARBA" id="ARBA00004613"/>
    </source>
</evidence>
<gene>
    <name evidence="3" type="ORF">RGR602_CH03076</name>
</gene>
<dbReference type="InterPro" id="IPR001343">
    <property type="entry name" value="Hemolysn_Ca-bd"/>
</dbReference>
<dbReference type="InterPro" id="IPR011049">
    <property type="entry name" value="Serralysin-like_metalloprot_C"/>
</dbReference>
<dbReference type="Gene3D" id="2.150.10.10">
    <property type="entry name" value="Serralysin-like metalloprotease, C-terminal"/>
    <property type="match status" value="2"/>
</dbReference>
<dbReference type="RefSeq" id="WP_170250731.1">
    <property type="nucleotide sequence ID" value="NZ_CP006877.1"/>
</dbReference>
<reference evidence="3 4" key="1">
    <citation type="submission" date="2013-11" db="EMBL/GenBank/DDBJ databases">
        <title>Complete genome sequence of Rhizobium gallicum bv. gallicum R602.</title>
        <authorList>
            <person name="Bustos P."/>
            <person name="Santamaria R.I."/>
            <person name="Lozano L."/>
            <person name="Acosta J.L."/>
            <person name="Ormeno-Orrillo E."/>
            <person name="Rogel M.A."/>
            <person name="Romero D."/>
            <person name="Cevallos M.A."/>
            <person name="Martinez-Romero E."/>
            <person name="Gonzalez V."/>
        </authorList>
    </citation>
    <scope>NUCLEOTIDE SEQUENCE [LARGE SCALE GENOMIC DNA]</scope>
    <source>
        <strain evidence="3 4">R602</strain>
    </source>
</reference>
<evidence type="ECO:0000313" key="4">
    <source>
        <dbReference type="Proteomes" id="UP000031368"/>
    </source>
</evidence>
<dbReference type="KEGG" id="rga:RGR602_CH03076"/>
<dbReference type="Pfam" id="PF00353">
    <property type="entry name" value="HemolysinCabind"/>
    <property type="match status" value="2"/>
</dbReference>
<proteinExistence type="predicted"/>
<dbReference type="Proteomes" id="UP000031368">
    <property type="component" value="Chromosome"/>
</dbReference>